<dbReference type="SMR" id="V5ELR0"/>
<dbReference type="SUPFAM" id="SSF53474">
    <property type="entry name" value="alpha/beta-Hydrolases"/>
    <property type="match status" value="1"/>
</dbReference>
<dbReference type="RefSeq" id="XP_016291004.1">
    <property type="nucleotide sequence ID" value="XM_016437479.1"/>
</dbReference>
<gene>
    <name evidence="2" type="ORF">PSEUBRA_SCAF3g03542</name>
</gene>
<dbReference type="PANTHER" id="PTHR37574">
    <property type="entry name" value="LIPASE B"/>
    <property type="match status" value="1"/>
</dbReference>
<dbReference type="Proteomes" id="UP000019377">
    <property type="component" value="Unassembled WGS sequence"/>
</dbReference>
<proteinExistence type="predicted"/>
<dbReference type="GeneID" id="27420157"/>
<dbReference type="OrthoDB" id="4605274at2759"/>
<dbReference type="InterPro" id="IPR029058">
    <property type="entry name" value="AB_hydrolase_fold"/>
</dbReference>
<evidence type="ECO:0000313" key="2">
    <source>
        <dbReference type="EMBL" id="EST06015.1"/>
    </source>
</evidence>
<dbReference type="OMA" id="TTSIWTQ"/>
<dbReference type="Gene3D" id="3.40.50.1820">
    <property type="entry name" value="alpha/beta hydrolase"/>
    <property type="match status" value="1"/>
</dbReference>
<sequence length="343" mass="36214">MKFASIITALVALASSAVVASPLVKRLPSGSDPALSTPQAVLDAGLFCQNGSPSAQNKPILLVPGTGVDGRQNFDSNWIPLSTMLGYSPCWVSPPPFMLNDSQINAEYVVNAVRRLYAGSGSTKLPVLTWSQGGLVTQWALTFFPSTRNQIDRLVAFVPDYKGTVNAYPLTATDTASPSIWQQRAGSAFTTALRNAGGLNKIVPTTNTYSATDEIVQPQITNSPIDSSFLFNAKNIQSQSVCGPAFVADHAQSLVNQFAYVVGRSALRSSTGQAQSSDYSIADCNPLPADPLTPQQKAESSTLLLVAAANVAAGPKTNCEPDLKPYARPFAPGSQTCSGFTTF</sequence>
<dbReference type="EMBL" id="KI545873">
    <property type="protein sequence ID" value="EST06015.1"/>
    <property type="molecule type" value="Genomic_DNA"/>
</dbReference>
<dbReference type="AlphaFoldDB" id="V5ELR0"/>
<protein>
    <recommendedName>
        <fullName evidence="4">Lipase B</fullName>
    </recommendedName>
</protein>
<keyword evidence="1" id="KW-0732">Signal</keyword>
<dbReference type="ESTHER" id="psebg-v5elr0">
    <property type="family name" value="Canar_LipB"/>
</dbReference>
<feature type="chain" id="PRO_5004731959" description="Lipase B" evidence="1">
    <location>
        <begin position="21"/>
        <end position="343"/>
    </location>
</feature>
<accession>V5ELR0</accession>
<reference evidence="3" key="1">
    <citation type="journal article" date="2013" name="Genome Announc.">
        <title>Draft genome sequence of Pseudozyma brasiliensis sp. nov. strain GHG001, a high producer of endo-1,4-xylanase isolated from an insect pest of sugarcane.</title>
        <authorList>
            <person name="Oliveira J.V.D.C."/>
            <person name="dos Santos R.A.C."/>
            <person name="Borges T.A."/>
            <person name="Riano-Pachon D.M."/>
            <person name="Goldman G.H."/>
        </authorList>
    </citation>
    <scope>NUCLEOTIDE SEQUENCE [LARGE SCALE GENOMIC DNA]</scope>
    <source>
        <strain evidence="3">GHG001</strain>
    </source>
</reference>
<name>V5ELR0_KALBG</name>
<dbReference type="eggNOG" id="ENOG502QSW8">
    <property type="taxonomic scope" value="Eukaryota"/>
</dbReference>
<feature type="signal peptide" evidence="1">
    <location>
        <begin position="1"/>
        <end position="20"/>
    </location>
</feature>
<dbReference type="PANTHER" id="PTHR37574:SF1">
    <property type="entry name" value="LIPASE B"/>
    <property type="match status" value="1"/>
</dbReference>
<evidence type="ECO:0000256" key="1">
    <source>
        <dbReference type="SAM" id="SignalP"/>
    </source>
</evidence>
<dbReference type="InterPro" id="IPR053228">
    <property type="entry name" value="Stereospecific_Lipase"/>
</dbReference>
<dbReference type="STRING" id="1365824.V5ELR0"/>
<dbReference type="HOGENOM" id="CLU_029537_3_0_1"/>
<evidence type="ECO:0000313" key="3">
    <source>
        <dbReference type="Proteomes" id="UP000019377"/>
    </source>
</evidence>
<keyword evidence="3" id="KW-1185">Reference proteome</keyword>
<organism evidence="2 3">
    <name type="scientific">Kalmanozyma brasiliensis (strain GHG001)</name>
    <name type="common">Yeast</name>
    <name type="synonym">Pseudozyma brasiliensis</name>
    <dbReference type="NCBI Taxonomy" id="1365824"/>
    <lineage>
        <taxon>Eukaryota</taxon>
        <taxon>Fungi</taxon>
        <taxon>Dikarya</taxon>
        <taxon>Basidiomycota</taxon>
        <taxon>Ustilaginomycotina</taxon>
        <taxon>Ustilaginomycetes</taxon>
        <taxon>Ustilaginales</taxon>
        <taxon>Ustilaginaceae</taxon>
        <taxon>Kalmanozyma</taxon>
    </lineage>
</organism>
<evidence type="ECO:0008006" key="4">
    <source>
        <dbReference type="Google" id="ProtNLM"/>
    </source>
</evidence>